<dbReference type="UniPathway" id="UPA00109">
    <property type="reaction ID" value="UER00183"/>
</dbReference>
<evidence type="ECO:0000256" key="2">
    <source>
        <dbReference type="ARBA" id="ARBA00010387"/>
    </source>
</evidence>
<reference evidence="7 8" key="1">
    <citation type="submission" date="2019-08" db="EMBL/GenBank/DDBJ databases">
        <title>In-depth cultivation of the pig gut microbiome towards novel bacterial diversity and tailored functional studies.</title>
        <authorList>
            <person name="Wylensek D."/>
            <person name="Hitch T.C.A."/>
            <person name="Clavel T."/>
        </authorList>
    </citation>
    <scope>NUCLEOTIDE SEQUENCE [LARGE SCALE GENOMIC DNA]</scope>
    <source>
        <strain evidence="7 8">RF-744-FAT-4</strain>
    </source>
</reference>
<keyword evidence="5" id="KW-0456">Lyase</keyword>
<keyword evidence="4" id="KW-0324">Glycolysis</keyword>
<proteinExistence type="inferred from homology"/>
<comment type="caution">
    <text evidence="7">The sequence shown here is derived from an EMBL/GenBank/DDBJ whole genome shotgun (WGS) entry which is preliminary data.</text>
</comment>
<dbReference type="InterPro" id="IPR000741">
    <property type="entry name" value="FBA_I"/>
</dbReference>
<evidence type="ECO:0000256" key="3">
    <source>
        <dbReference type="ARBA" id="ARBA00013068"/>
    </source>
</evidence>
<evidence type="ECO:0000256" key="6">
    <source>
        <dbReference type="ARBA" id="ARBA00029799"/>
    </source>
</evidence>
<keyword evidence="8" id="KW-1185">Reference proteome</keyword>
<sequence>MNQKQLDRMQKEPGFIAALDQSGGSTPKALKAYGIPKTRYRNDDQMFDLVHDMRTRIMTSPSFTSDKILAAILFENTMDRKVEDQYTADYLWNVKGIIPILKVDKGLAEEKDGVQLMKPMPQLNDLLKRAAKRHIFGTKMRSVIHSANKAGIKAIVDQQFDIAKRIVAAGFVPIIEPEVDIHAADKAEAEKLLHAEIKSHLADLEDGDKVMFKVTIPTEAGLYTDIMKDAHVVRVVALSGGYTRKDACVKLAQNPGLIASFSRALTEGLTCRMNDMDFNYLLADAIDKIYQASIK</sequence>
<dbReference type="EMBL" id="VUMO01000003">
    <property type="protein sequence ID" value="MSS19441.1"/>
    <property type="molecule type" value="Genomic_DNA"/>
</dbReference>
<dbReference type="GO" id="GO:0006096">
    <property type="term" value="P:glycolytic process"/>
    <property type="evidence" value="ECO:0007669"/>
    <property type="project" value="UniProtKB-UniPathway"/>
</dbReference>
<evidence type="ECO:0000256" key="5">
    <source>
        <dbReference type="ARBA" id="ARBA00023239"/>
    </source>
</evidence>
<evidence type="ECO:0000313" key="8">
    <source>
        <dbReference type="Proteomes" id="UP000461754"/>
    </source>
</evidence>
<protein>
    <recommendedName>
        <fullName evidence="3">fructose-bisphosphate aldolase</fullName>
        <ecNumber evidence="3">4.1.2.13</ecNumber>
    </recommendedName>
    <alternativeName>
        <fullName evidence="6">Fructose-bisphosphate aldolase class I</fullName>
    </alternativeName>
</protein>
<accession>A0A7X2NF21</accession>
<dbReference type="InterPro" id="IPR013785">
    <property type="entry name" value="Aldolase_TIM"/>
</dbReference>
<evidence type="ECO:0000256" key="1">
    <source>
        <dbReference type="ARBA" id="ARBA00004714"/>
    </source>
</evidence>
<dbReference type="RefSeq" id="WP_154575848.1">
    <property type="nucleotide sequence ID" value="NZ_VUMO01000003.1"/>
</dbReference>
<dbReference type="SUPFAM" id="SSF51569">
    <property type="entry name" value="Aldolase"/>
    <property type="match status" value="1"/>
</dbReference>
<evidence type="ECO:0000256" key="4">
    <source>
        <dbReference type="ARBA" id="ARBA00023152"/>
    </source>
</evidence>
<dbReference type="Gene3D" id="3.20.20.70">
    <property type="entry name" value="Aldolase class I"/>
    <property type="match status" value="1"/>
</dbReference>
<name>A0A7X2NF21_9FIRM</name>
<gene>
    <name evidence="7" type="ORF">FYJ52_03310</name>
</gene>
<dbReference type="Pfam" id="PF00274">
    <property type="entry name" value="Glycolytic"/>
    <property type="match status" value="1"/>
</dbReference>
<comment type="pathway">
    <text evidence="1">Carbohydrate degradation; glycolysis; D-glyceraldehyde 3-phosphate and glycerone phosphate from D-glucose: step 4/4.</text>
</comment>
<organism evidence="7 8">
    <name type="scientific">Pseudoramibacter porci</name>
    <dbReference type="NCBI Taxonomy" id="2606631"/>
    <lineage>
        <taxon>Bacteria</taxon>
        <taxon>Bacillati</taxon>
        <taxon>Bacillota</taxon>
        <taxon>Clostridia</taxon>
        <taxon>Eubacteriales</taxon>
        <taxon>Eubacteriaceae</taxon>
        <taxon>Pseudoramibacter</taxon>
    </lineage>
</organism>
<comment type="similarity">
    <text evidence="2">Belongs to the class I fructose-bisphosphate aldolase family.</text>
</comment>
<dbReference type="Proteomes" id="UP000461754">
    <property type="component" value="Unassembled WGS sequence"/>
</dbReference>
<dbReference type="GO" id="GO:0004332">
    <property type="term" value="F:fructose-bisphosphate aldolase activity"/>
    <property type="evidence" value="ECO:0007669"/>
    <property type="project" value="UniProtKB-EC"/>
</dbReference>
<dbReference type="EC" id="4.1.2.13" evidence="3"/>
<dbReference type="NCBIfam" id="NF003784">
    <property type="entry name" value="PRK05377.1"/>
    <property type="match status" value="1"/>
</dbReference>
<evidence type="ECO:0000313" key="7">
    <source>
        <dbReference type="EMBL" id="MSS19441.1"/>
    </source>
</evidence>
<dbReference type="PANTHER" id="PTHR11627">
    <property type="entry name" value="FRUCTOSE-BISPHOSPHATE ALDOLASE"/>
    <property type="match status" value="1"/>
</dbReference>
<dbReference type="AlphaFoldDB" id="A0A7X2NF21"/>